<evidence type="ECO:0000313" key="2">
    <source>
        <dbReference type="EMBL" id="QSG12474.1"/>
    </source>
</evidence>
<sequence>MDMSDSDITDEALQRVRDSFETATEETEELSEAARQEVTDAIDDLEERINELRERE</sequence>
<protein>
    <recommendedName>
        <fullName evidence="4">YtxH domain-containing protein</fullName>
    </recommendedName>
</protein>
<dbReference type="Proteomes" id="UP000663305">
    <property type="component" value="Chromosome"/>
</dbReference>
<proteinExistence type="predicted"/>
<feature type="region of interest" description="Disordered" evidence="1">
    <location>
        <begin position="1"/>
        <end position="37"/>
    </location>
</feature>
<accession>A0A897NJ55</accession>
<dbReference type="EMBL" id="CP064789">
    <property type="protein sequence ID" value="QSG12474.1"/>
    <property type="molecule type" value="Genomic_DNA"/>
</dbReference>
<evidence type="ECO:0000256" key="1">
    <source>
        <dbReference type="SAM" id="MobiDB-lite"/>
    </source>
</evidence>
<organism evidence="2 3">
    <name type="scientific">Halapricum desulfuricans</name>
    <dbReference type="NCBI Taxonomy" id="2841257"/>
    <lineage>
        <taxon>Archaea</taxon>
        <taxon>Methanobacteriati</taxon>
        <taxon>Methanobacteriota</taxon>
        <taxon>Stenosarchaea group</taxon>
        <taxon>Halobacteria</taxon>
        <taxon>Halobacteriales</taxon>
        <taxon>Haloarculaceae</taxon>
        <taxon>Halapricum</taxon>
    </lineage>
</organism>
<feature type="compositionally biased region" description="Acidic residues" evidence="1">
    <location>
        <begin position="1"/>
        <end position="10"/>
    </location>
</feature>
<evidence type="ECO:0008006" key="4">
    <source>
        <dbReference type="Google" id="ProtNLM"/>
    </source>
</evidence>
<name>A0A897NJ55_9EURY</name>
<gene>
    <name evidence="2" type="ORF">HSBGL_2065</name>
</gene>
<evidence type="ECO:0000313" key="3">
    <source>
        <dbReference type="Proteomes" id="UP000663305"/>
    </source>
</evidence>
<dbReference type="AlphaFoldDB" id="A0A897NJ55"/>
<reference evidence="2" key="1">
    <citation type="submission" date="2020-11" db="EMBL/GenBank/DDBJ databases">
        <title>Carbohydrate-dependent, anaerobic sulfur respiration: A novel catabolism in halophilic archaea.</title>
        <authorList>
            <person name="Sorokin D.Y."/>
            <person name="Messina E."/>
            <person name="Smedile F."/>
            <person name="La Cono V."/>
            <person name="Hallsworth J.E."/>
            <person name="Yakimov M.M."/>
        </authorList>
    </citation>
    <scope>NUCLEOTIDE SEQUENCE</scope>
    <source>
        <strain evidence="2">HSR-Bgl</strain>
    </source>
</reference>